<accession>A0ACB8VDF2</accession>
<comment type="caution">
    <text evidence="1">The sequence shown here is derived from an EMBL/GenBank/DDBJ whole genome shotgun (WGS) entry which is preliminary data.</text>
</comment>
<name>A0ACB8VDF2_9TELE</name>
<reference evidence="1" key="1">
    <citation type="submission" date="2022-04" db="EMBL/GenBank/DDBJ databases">
        <title>Jade perch genome.</title>
        <authorList>
            <person name="Chao B."/>
        </authorList>
    </citation>
    <scope>NUCLEOTIDE SEQUENCE</scope>
    <source>
        <strain evidence="1">CB-2022</strain>
    </source>
</reference>
<evidence type="ECO:0000313" key="1">
    <source>
        <dbReference type="EMBL" id="KAI3353613.1"/>
    </source>
</evidence>
<proteinExistence type="predicted"/>
<organism evidence="1 2">
    <name type="scientific">Scortum barcoo</name>
    <name type="common">barcoo grunter</name>
    <dbReference type="NCBI Taxonomy" id="214431"/>
    <lineage>
        <taxon>Eukaryota</taxon>
        <taxon>Metazoa</taxon>
        <taxon>Chordata</taxon>
        <taxon>Craniata</taxon>
        <taxon>Vertebrata</taxon>
        <taxon>Euteleostomi</taxon>
        <taxon>Actinopterygii</taxon>
        <taxon>Neopterygii</taxon>
        <taxon>Teleostei</taxon>
        <taxon>Neoteleostei</taxon>
        <taxon>Acanthomorphata</taxon>
        <taxon>Eupercaria</taxon>
        <taxon>Centrarchiformes</taxon>
        <taxon>Terapontoidei</taxon>
        <taxon>Terapontidae</taxon>
        <taxon>Scortum</taxon>
    </lineage>
</organism>
<dbReference type="Proteomes" id="UP000831701">
    <property type="component" value="Chromosome 22"/>
</dbReference>
<sequence>MTHDCVPRSATNHIVKFADDSTVVGLIRDDNDLAYREEVEQLVRWCEGNNLILNVDKTKEIIVDFRKIQPSHAPLLINNSAVEVVSSSRFFGEQIADDLTWSVNSASLVKRAQQRLHFLRQDEESPPAPAHPHYVQQEHCREHPHQLHLCVVWRICC</sequence>
<dbReference type="EMBL" id="CM041552">
    <property type="protein sequence ID" value="KAI3353613.1"/>
    <property type="molecule type" value="Genomic_DNA"/>
</dbReference>
<protein>
    <submittedName>
        <fullName evidence="1">Uncharacterized protein</fullName>
    </submittedName>
</protein>
<gene>
    <name evidence="1" type="ORF">L3Q82_004815</name>
</gene>
<keyword evidence="2" id="KW-1185">Reference proteome</keyword>
<evidence type="ECO:0000313" key="2">
    <source>
        <dbReference type="Proteomes" id="UP000831701"/>
    </source>
</evidence>